<dbReference type="PANTHER" id="PTHR34219">
    <property type="entry name" value="IRON-REGULATED INNER MEMBRANE PROTEIN-RELATED"/>
    <property type="match status" value="1"/>
</dbReference>
<feature type="region of interest" description="Disordered" evidence="1">
    <location>
        <begin position="1"/>
        <end position="25"/>
    </location>
</feature>
<feature type="transmembrane region" description="Helical" evidence="2">
    <location>
        <begin position="171"/>
        <end position="193"/>
    </location>
</feature>
<dbReference type="Pfam" id="PF03929">
    <property type="entry name" value="PepSY_TM"/>
    <property type="match status" value="1"/>
</dbReference>
<reference evidence="3 4" key="1">
    <citation type="submission" date="2018-08" db="EMBL/GenBank/DDBJ databases">
        <title>Genomic Encyclopedia of Archaeal and Bacterial Type Strains, Phase II (KMG-II): from individual species to whole genera.</title>
        <authorList>
            <person name="Goeker M."/>
        </authorList>
    </citation>
    <scope>NUCLEOTIDE SEQUENCE [LARGE SCALE GENOMIC DNA]</scope>
    <source>
        <strain evidence="3 4">DSM 2261</strain>
    </source>
</reference>
<keyword evidence="2" id="KW-1133">Transmembrane helix</keyword>
<keyword evidence="4" id="KW-1185">Reference proteome</keyword>
<evidence type="ECO:0000313" key="3">
    <source>
        <dbReference type="EMBL" id="REG30918.1"/>
    </source>
</evidence>
<organism evidence="3 4">
    <name type="scientific">Archangium gephyra</name>
    <dbReference type="NCBI Taxonomy" id="48"/>
    <lineage>
        <taxon>Bacteria</taxon>
        <taxon>Pseudomonadati</taxon>
        <taxon>Myxococcota</taxon>
        <taxon>Myxococcia</taxon>
        <taxon>Myxococcales</taxon>
        <taxon>Cystobacterineae</taxon>
        <taxon>Archangiaceae</taxon>
        <taxon>Archangium</taxon>
    </lineage>
</organism>
<feature type="transmembrane region" description="Helical" evidence="2">
    <location>
        <begin position="45"/>
        <end position="66"/>
    </location>
</feature>
<comment type="caution">
    <text evidence="3">The sequence shown here is derived from an EMBL/GenBank/DDBJ whole genome shotgun (WGS) entry which is preliminary data.</text>
</comment>
<name>A0ABX9K134_9BACT</name>
<protein>
    <submittedName>
        <fullName evidence="3">PepSY-associated transmembrane protein</fullName>
    </submittedName>
</protein>
<keyword evidence="2 3" id="KW-0812">Transmembrane</keyword>
<evidence type="ECO:0000256" key="1">
    <source>
        <dbReference type="SAM" id="MobiDB-lite"/>
    </source>
</evidence>
<keyword evidence="2" id="KW-0472">Membrane</keyword>
<proteinExistence type="predicted"/>
<accession>A0ABX9K134</accession>
<sequence>MPSPARVTRKVSEAEAPAPTLVAPPRPGPSRTVVWLRRLRPLHRWVGVPLTLLILLSSLTGILLGWKKYVAVLQPPVQRGASLEARDWQPLHLISAAAEVGLREHLGVAPGPIDRLDVRPSKGVAKVLFRQGFWEVQVDLTTARVLSVDRRASDFIETLHDGSFLGEASRAAMSTLLGLGLLVLSFSGLWLWWGPKRVRRSTPSARDT</sequence>
<dbReference type="InterPro" id="IPR005625">
    <property type="entry name" value="PepSY-ass_TM"/>
</dbReference>
<dbReference type="RefSeq" id="WP_082174915.1">
    <property type="nucleotide sequence ID" value="NZ_CP011509.1"/>
</dbReference>
<dbReference type="EMBL" id="QUMU01000006">
    <property type="protein sequence ID" value="REG30918.1"/>
    <property type="molecule type" value="Genomic_DNA"/>
</dbReference>
<dbReference type="Proteomes" id="UP000256345">
    <property type="component" value="Unassembled WGS sequence"/>
</dbReference>
<evidence type="ECO:0000313" key="4">
    <source>
        <dbReference type="Proteomes" id="UP000256345"/>
    </source>
</evidence>
<evidence type="ECO:0000256" key="2">
    <source>
        <dbReference type="SAM" id="Phobius"/>
    </source>
</evidence>
<dbReference type="PANTHER" id="PTHR34219:SF3">
    <property type="entry name" value="BLL7967 PROTEIN"/>
    <property type="match status" value="1"/>
</dbReference>
<gene>
    <name evidence="3" type="ORF">ATI61_106388</name>
</gene>